<evidence type="ECO:0000256" key="1">
    <source>
        <dbReference type="SAM" id="MobiDB-lite"/>
    </source>
</evidence>
<dbReference type="EMBL" id="OZ035823">
    <property type="protein sequence ID" value="CAL1567559.1"/>
    <property type="molecule type" value="Genomic_DNA"/>
</dbReference>
<dbReference type="AlphaFoldDB" id="A0AAV2IXI3"/>
<sequence length="271" mass="30224">MSRWILNKDSDYGPWIYSLSPARCVTPILPPTGRLSHCASERERLLPLPLRLWLSWFECEEVLLNFPSPICPFPTSPTRRKPTYSTCARLLCSLRPEPSKSVSFRTSLLDIYAEAEETEVGEEEKLVVEEEEAEEVGLVEEEEEEEQAGLVEEAEVGEEERQVEEEEEEAEEAGLVEEAEELTELRGFLERSGPTPTVAVTRCHRGAANRRTVGGKEERAKTPERAPASSTTSAGEGRLGAQTVLSCSTDRTAEEWTAEELGTAFGEGYAW</sequence>
<feature type="compositionally biased region" description="Basic and acidic residues" evidence="1">
    <location>
        <begin position="214"/>
        <end position="224"/>
    </location>
</feature>
<gene>
    <name evidence="2" type="ORF">KC01_LOCUS358</name>
</gene>
<feature type="compositionally biased region" description="Acidic residues" evidence="1">
    <location>
        <begin position="129"/>
        <end position="182"/>
    </location>
</feature>
<protein>
    <submittedName>
        <fullName evidence="2">Uncharacterized protein</fullName>
    </submittedName>
</protein>
<organism evidence="2 3">
    <name type="scientific">Knipowitschia caucasica</name>
    <name type="common">Caucasian dwarf goby</name>
    <name type="synonym">Pomatoschistus caucasicus</name>
    <dbReference type="NCBI Taxonomy" id="637954"/>
    <lineage>
        <taxon>Eukaryota</taxon>
        <taxon>Metazoa</taxon>
        <taxon>Chordata</taxon>
        <taxon>Craniata</taxon>
        <taxon>Vertebrata</taxon>
        <taxon>Euteleostomi</taxon>
        <taxon>Actinopterygii</taxon>
        <taxon>Neopterygii</taxon>
        <taxon>Teleostei</taxon>
        <taxon>Neoteleostei</taxon>
        <taxon>Acanthomorphata</taxon>
        <taxon>Gobiaria</taxon>
        <taxon>Gobiiformes</taxon>
        <taxon>Gobioidei</taxon>
        <taxon>Gobiidae</taxon>
        <taxon>Gobiinae</taxon>
        <taxon>Knipowitschia</taxon>
    </lineage>
</organism>
<evidence type="ECO:0000313" key="2">
    <source>
        <dbReference type="EMBL" id="CAL1567559.1"/>
    </source>
</evidence>
<accession>A0AAV2IXI3</accession>
<name>A0AAV2IXI3_KNICA</name>
<reference evidence="2 3" key="1">
    <citation type="submission" date="2024-04" db="EMBL/GenBank/DDBJ databases">
        <authorList>
            <person name="Waldvogel A.-M."/>
            <person name="Schoenle A."/>
        </authorList>
    </citation>
    <scope>NUCLEOTIDE SEQUENCE [LARGE SCALE GENOMIC DNA]</scope>
</reference>
<proteinExistence type="predicted"/>
<feature type="region of interest" description="Disordered" evidence="1">
    <location>
        <begin position="129"/>
        <end position="251"/>
    </location>
</feature>
<evidence type="ECO:0000313" key="3">
    <source>
        <dbReference type="Proteomes" id="UP001497482"/>
    </source>
</evidence>
<dbReference type="Proteomes" id="UP001497482">
    <property type="component" value="Chromosome 1"/>
</dbReference>
<keyword evidence="3" id="KW-1185">Reference proteome</keyword>